<sequence>MNVKPVELQIAITRTQEASAIHQQQQQRPVTEQLLLNEQAEKMTKKRRERNEQVETAQEARIRDEGKREQPSADGSGDEMEPAEEETAAPPAAAPAEHPYKGKHIDFTC</sequence>
<reference evidence="2 3" key="1">
    <citation type="submission" date="2018-09" db="EMBL/GenBank/DDBJ databases">
        <title>Paenibacillus SK2017-BO5.</title>
        <authorList>
            <person name="Piskunova J.V."/>
            <person name="Dubiley S.A."/>
            <person name="Severinov K.V."/>
        </authorList>
    </citation>
    <scope>NUCLEOTIDE SEQUENCE [LARGE SCALE GENOMIC DNA]</scope>
    <source>
        <strain evidence="2 3">BO5</strain>
    </source>
</reference>
<dbReference type="EMBL" id="QYZD01000017">
    <property type="protein sequence ID" value="RJG22317.1"/>
    <property type="molecule type" value="Genomic_DNA"/>
</dbReference>
<feature type="region of interest" description="Disordered" evidence="1">
    <location>
        <begin position="38"/>
        <end position="109"/>
    </location>
</feature>
<evidence type="ECO:0000313" key="3">
    <source>
        <dbReference type="Proteomes" id="UP000266177"/>
    </source>
</evidence>
<proteinExistence type="predicted"/>
<gene>
    <name evidence="2" type="ORF">DQX05_18170</name>
</gene>
<feature type="compositionally biased region" description="Acidic residues" evidence="1">
    <location>
        <begin position="76"/>
        <end position="87"/>
    </location>
</feature>
<dbReference type="AlphaFoldDB" id="A0A3A3GIY2"/>
<feature type="compositionally biased region" description="Basic and acidic residues" evidence="1">
    <location>
        <begin position="98"/>
        <end position="109"/>
    </location>
</feature>
<organism evidence="2 3">
    <name type="scientific">Paenibacillus thiaminolyticus</name>
    <name type="common">Bacillus thiaminolyticus</name>
    <dbReference type="NCBI Taxonomy" id="49283"/>
    <lineage>
        <taxon>Bacteria</taxon>
        <taxon>Bacillati</taxon>
        <taxon>Bacillota</taxon>
        <taxon>Bacilli</taxon>
        <taxon>Bacillales</taxon>
        <taxon>Paenibacillaceae</taxon>
        <taxon>Paenibacillus</taxon>
    </lineage>
</organism>
<comment type="caution">
    <text evidence="2">The sequence shown here is derived from an EMBL/GenBank/DDBJ whole genome shotgun (WGS) entry which is preliminary data.</text>
</comment>
<dbReference type="RefSeq" id="WP_119794926.1">
    <property type="nucleotide sequence ID" value="NZ_QYZD01000017.1"/>
</dbReference>
<evidence type="ECO:0000256" key="1">
    <source>
        <dbReference type="SAM" id="MobiDB-lite"/>
    </source>
</evidence>
<accession>A0A3A3GIY2</accession>
<feature type="compositionally biased region" description="Low complexity" evidence="1">
    <location>
        <begin position="88"/>
        <end position="97"/>
    </location>
</feature>
<name>A0A3A3GIY2_PANTH</name>
<dbReference type="OrthoDB" id="2476294at2"/>
<protein>
    <submittedName>
        <fullName evidence="2">Uncharacterized protein</fullName>
    </submittedName>
</protein>
<feature type="compositionally biased region" description="Basic and acidic residues" evidence="1">
    <location>
        <begin position="39"/>
        <end position="71"/>
    </location>
</feature>
<evidence type="ECO:0000313" key="2">
    <source>
        <dbReference type="EMBL" id="RJG22317.1"/>
    </source>
</evidence>
<dbReference type="Proteomes" id="UP000266177">
    <property type="component" value="Unassembled WGS sequence"/>
</dbReference>